<protein>
    <submittedName>
        <fullName evidence="2">Uncharacterized protein</fullName>
    </submittedName>
</protein>
<accession>A0A1E7JXL3</accession>
<reference evidence="2 3" key="1">
    <citation type="journal article" date="2016" name="Front. Microbiol.">
        <title>Comparative Genomics Analysis of Streptomyces Species Reveals Their Adaptation to the Marine Environment and Their Diversity at the Genomic Level.</title>
        <authorList>
            <person name="Tian X."/>
            <person name="Zhang Z."/>
            <person name="Yang T."/>
            <person name="Chen M."/>
            <person name="Li J."/>
            <person name="Chen F."/>
            <person name="Yang J."/>
            <person name="Li W."/>
            <person name="Zhang B."/>
            <person name="Zhang Z."/>
            <person name="Wu J."/>
            <person name="Zhang C."/>
            <person name="Long L."/>
            <person name="Xiao J."/>
        </authorList>
    </citation>
    <scope>NUCLEOTIDE SEQUENCE [LARGE SCALE GENOMIC DNA]</scope>
    <source>
        <strain evidence="2 3">SCSIO 02100</strain>
    </source>
</reference>
<dbReference type="EMBL" id="LJGU01000142">
    <property type="protein sequence ID" value="OEU96349.1"/>
    <property type="molecule type" value="Genomic_DNA"/>
</dbReference>
<proteinExistence type="predicted"/>
<organism evidence="2 3">
    <name type="scientific">Streptomyces oceani</name>
    <dbReference type="NCBI Taxonomy" id="1075402"/>
    <lineage>
        <taxon>Bacteria</taxon>
        <taxon>Bacillati</taxon>
        <taxon>Actinomycetota</taxon>
        <taxon>Actinomycetes</taxon>
        <taxon>Kitasatosporales</taxon>
        <taxon>Streptomycetaceae</taxon>
        <taxon>Streptomyces</taxon>
    </lineage>
</organism>
<keyword evidence="3" id="KW-1185">Reference proteome</keyword>
<comment type="caution">
    <text evidence="2">The sequence shown here is derived from an EMBL/GenBank/DDBJ whole genome shotgun (WGS) entry which is preliminary data.</text>
</comment>
<name>A0A1E7JXL3_9ACTN</name>
<evidence type="ECO:0000313" key="3">
    <source>
        <dbReference type="Proteomes" id="UP000176101"/>
    </source>
</evidence>
<dbReference type="AlphaFoldDB" id="A0A1E7JXL3"/>
<evidence type="ECO:0000313" key="2">
    <source>
        <dbReference type="EMBL" id="OEU96349.1"/>
    </source>
</evidence>
<feature type="region of interest" description="Disordered" evidence="1">
    <location>
        <begin position="233"/>
        <end position="253"/>
    </location>
</feature>
<sequence length="253" mass="28376">MRAVHRELRALTQERLDDPAVTARWRAERLAALDSDIAKARAILPWGRDRGRCARLGRKLGVHTPLEKHASMVSGFLRFDRIARELVEFLLQRAALGEEPSGLDSGRSGTELQRAHQEFEYQLLPMHQLRAELPLGKAMRALGGRGAYDAYEAELHEARLALWELLLDERISWRATGPPQLPAQDEALGKDWAESPAQEAGRRRRLLLIALGADQLVVDPAKHGERWTRVVSAGRDEAAVERSDRPDGPGRMT</sequence>
<evidence type="ECO:0000256" key="1">
    <source>
        <dbReference type="SAM" id="MobiDB-lite"/>
    </source>
</evidence>
<dbReference type="Proteomes" id="UP000176101">
    <property type="component" value="Unassembled WGS sequence"/>
</dbReference>
<gene>
    <name evidence="2" type="ORF">AN216_21055</name>
</gene>
<dbReference type="STRING" id="1075402.AN216_21055"/>